<feature type="domain" description="PAC" evidence="10">
    <location>
        <begin position="195"/>
        <end position="247"/>
    </location>
</feature>
<comment type="catalytic activity">
    <reaction evidence="1">
        <text>ATP + protein L-histidine = ADP + protein N-phospho-L-histidine.</text>
        <dbReference type="EC" id="2.7.13.3"/>
    </reaction>
</comment>
<dbReference type="Gene3D" id="3.30.450.20">
    <property type="entry name" value="PAS domain"/>
    <property type="match status" value="2"/>
</dbReference>
<keyword evidence="4" id="KW-0808">Transferase</keyword>
<dbReference type="InterPro" id="IPR036097">
    <property type="entry name" value="HisK_dim/P_sf"/>
</dbReference>
<dbReference type="InterPro" id="IPR000014">
    <property type="entry name" value="PAS"/>
</dbReference>
<name>A0A956SDX1_UNCEI</name>
<dbReference type="Proteomes" id="UP000739538">
    <property type="component" value="Unassembled WGS sequence"/>
</dbReference>
<dbReference type="PRINTS" id="PR00344">
    <property type="entry name" value="BCTRLSENSOR"/>
</dbReference>
<evidence type="ECO:0000256" key="4">
    <source>
        <dbReference type="ARBA" id="ARBA00022679"/>
    </source>
</evidence>
<sequence length="522" mass="58170">MRGRTFQKVCERIPDALVVAHPQGQLVWFNDAFCQLLGVDHDVLRWKPFLDFVHPDDRERTKDAYLSLFARKLPIRAFPIRLIPPEGDLVHVLWSASVDPRNRLVYSIVTDVTGRVLEAEERTRILSEVHRRTPAMMFQVGNDGRMLEVSDTLLARTGYDRAQLIGSYVTQWLPRPVWQRAHWAFDRLRREGELVDAPLEMMRRDGTVLEVLVSANACRDERGEFAGAWGVVEDVTVRNDALRQLDRERNALEQRNRELNEFARVISHDLREPLRAIRLLSSWIETDFEVSNVEQMVERLGRLRSRVCELDRYVDALSTYVRAGAGGQPTELVDLRELIANVSEVVPVPDTMTLERSGSALLVRTDRAPLEQVLVNLVGNAVAHHDRTNGTIEISTHDDADGIRVVVRDDGPGIAPEFHEAIFEMGRRLRVSGTGHTGLGLALVKKLVESRGGMIRVDSDSGRGSVFEFTWPAEIVLATAPSAAANAYAACPDSAATDSLAEGGNGAASHSSLDDDVSSVPA</sequence>
<dbReference type="SUPFAM" id="SSF55785">
    <property type="entry name" value="PYP-like sensor domain (PAS domain)"/>
    <property type="match status" value="2"/>
</dbReference>
<feature type="coiled-coil region" evidence="6">
    <location>
        <begin position="238"/>
        <end position="265"/>
    </location>
</feature>
<evidence type="ECO:0000256" key="5">
    <source>
        <dbReference type="ARBA" id="ARBA00022777"/>
    </source>
</evidence>
<dbReference type="SUPFAM" id="SSF55874">
    <property type="entry name" value="ATPase domain of HSP90 chaperone/DNA topoisomerase II/histidine kinase"/>
    <property type="match status" value="1"/>
</dbReference>
<evidence type="ECO:0000259" key="10">
    <source>
        <dbReference type="PROSITE" id="PS50113"/>
    </source>
</evidence>
<keyword evidence="3" id="KW-0597">Phosphoprotein</keyword>
<evidence type="ECO:0000256" key="7">
    <source>
        <dbReference type="SAM" id="MobiDB-lite"/>
    </source>
</evidence>
<dbReference type="SUPFAM" id="SSF47384">
    <property type="entry name" value="Homodimeric domain of signal transducing histidine kinase"/>
    <property type="match status" value="1"/>
</dbReference>
<dbReference type="GO" id="GO:0000155">
    <property type="term" value="F:phosphorelay sensor kinase activity"/>
    <property type="evidence" value="ECO:0007669"/>
    <property type="project" value="InterPro"/>
</dbReference>
<evidence type="ECO:0000313" key="11">
    <source>
        <dbReference type="EMBL" id="MCA9757102.1"/>
    </source>
</evidence>
<dbReference type="CDD" id="cd00082">
    <property type="entry name" value="HisKA"/>
    <property type="match status" value="1"/>
</dbReference>
<dbReference type="InterPro" id="IPR003594">
    <property type="entry name" value="HATPase_dom"/>
</dbReference>
<dbReference type="SMART" id="SM00387">
    <property type="entry name" value="HATPase_c"/>
    <property type="match status" value="1"/>
</dbReference>
<protein>
    <recommendedName>
        <fullName evidence="2">histidine kinase</fullName>
        <ecNumber evidence="2">2.7.13.3</ecNumber>
    </recommendedName>
</protein>
<keyword evidence="5" id="KW-0418">Kinase</keyword>
<evidence type="ECO:0000256" key="2">
    <source>
        <dbReference type="ARBA" id="ARBA00012438"/>
    </source>
</evidence>
<dbReference type="InterPro" id="IPR000700">
    <property type="entry name" value="PAS-assoc_C"/>
</dbReference>
<evidence type="ECO:0000313" key="12">
    <source>
        <dbReference type="Proteomes" id="UP000739538"/>
    </source>
</evidence>
<dbReference type="CDD" id="cd00075">
    <property type="entry name" value="HATPase"/>
    <property type="match status" value="1"/>
</dbReference>
<feature type="region of interest" description="Disordered" evidence="7">
    <location>
        <begin position="496"/>
        <end position="522"/>
    </location>
</feature>
<dbReference type="NCBIfam" id="TIGR00229">
    <property type="entry name" value="sensory_box"/>
    <property type="match status" value="2"/>
</dbReference>
<dbReference type="PANTHER" id="PTHR43304">
    <property type="entry name" value="PHYTOCHROME-LIKE PROTEIN CPH1"/>
    <property type="match status" value="1"/>
</dbReference>
<evidence type="ECO:0000256" key="1">
    <source>
        <dbReference type="ARBA" id="ARBA00000085"/>
    </source>
</evidence>
<accession>A0A956SDX1</accession>
<feature type="domain" description="PAS" evidence="9">
    <location>
        <begin position="2"/>
        <end position="72"/>
    </location>
</feature>
<evidence type="ECO:0000256" key="6">
    <source>
        <dbReference type="SAM" id="Coils"/>
    </source>
</evidence>
<feature type="domain" description="PAS" evidence="9">
    <location>
        <begin position="119"/>
        <end position="166"/>
    </location>
</feature>
<dbReference type="AlphaFoldDB" id="A0A956SDX1"/>
<dbReference type="InterPro" id="IPR036890">
    <property type="entry name" value="HATPase_C_sf"/>
</dbReference>
<evidence type="ECO:0000259" key="9">
    <source>
        <dbReference type="PROSITE" id="PS50112"/>
    </source>
</evidence>
<proteinExistence type="predicted"/>
<dbReference type="SMART" id="SM00086">
    <property type="entry name" value="PAC"/>
    <property type="match status" value="2"/>
</dbReference>
<reference evidence="11" key="1">
    <citation type="submission" date="2020-04" db="EMBL/GenBank/DDBJ databases">
        <authorList>
            <person name="Zhang T."/>
        </authorList>
    </citation>
    <scope>NUCLEOTIDE SEQUENCE</scope>
    <source>
        <strain evidence="11">HKST-UBA02</strain>
    </source>
</reference>
<feature type="domain" description="Histidine kinase" evidence="8">
    <location>
        <begin position="265"/>
        <end position="475"/>
    </location>
</feature>
<dbReference type="CDD" id="cd00130">
    <property type="entry name" value="PAS"/>
    <property type="match status" value="2"/>
</dbReference>
<dbReference type="PANTHER" id="PTHR43304:SF1">
    <property type="entry name" value="PAC DOMAIN-CONTAINING PROTEIN"/>
    <property type="match status" value="1"/>
</dbReference>
<dbReference type="EMBL" id="JAGQHS010000081">
    <property type="protein sequence ID" value="MCA9757102.1"/>
    <property type="molecule type" value="Genomic_DNA"/>
</dbReference>
<dbReference type="InterPro" id="IPR035965">
    <property type="entry name" value="PAS-like_dom_sf"/>
</dbReference>
<dbReference type="InterPro" id="IPR003661">
    <property type="entry name" value="HisK_dim/P_dom"/>
</dbReference>
<dbReference type="PROSITE" id="PS50113">
    <property type="entry name" value="PAC"/>
    <property type="match status" value="1"/>
</dbReference>
<dbReference type="Pfam" id="PF00512">
    <property type="entry name" value="HisKA"/>
    <property type="match status" value="1"/>
</dbReference>
<organism evidence="11 12">
    <name type="scientific">Eiseniibacteriota bacterium</name>
    <dbReference type="NCBI Taxonomy" id="2212470"/>
    <lineage>
        <taxon>Bacteria</taxon>
        <taxon>Candidatus Eiseniibacteriota</taxon>
    </lineage>
</organism>
<keyword evidence="6" id="KW-0175">Coiled coil</keyword>
<dbReference type="PROSITE" id="PS50112">
    <property type="entry name" value="PAS"/>
    <property type="match status" value="2"/>
</dbReference>
<evidence type="ECO:0000259" key="8">
    <source>
        <dbReference type="PROSITE" id="PS50109"/>
    </source>
</evidence>
<dbReference type="SMART" id="SM00388">
    <property type="entry name" value="HisKA"/>
    <property type="match status" value="1"/>
</dbReference>
<dbReference type="InterPro" id="IPR004358">
    <property type="entry name" value="Sig_transdc_His_kin-like_C"/>
</dbReference>
<gene>
    <name evidence="11" type="ORF">KDA27_14960</name>
</gene>
<dbReference type="InterPro" id="IPR013655">
    <property type="entry name" value="PAS_fold_3"/>
</dbReference>
<dbReference type="InterPro" id="IPR005467">
    <property type="entry name" value="His_kinase_dom"/>
</dbReference>
<dbReference type="InterPro" id="IPR052162">
    <property type="entry name" value="Sensor_kinase/Photoreceptor"/>
</dbReference>
<dbReference type="InterPro" id="IPR001610">
    <property type="entry name" value="PAC"/>
</dbReference>
<reference evidence="11" key="2">
    <citation type="journal article" date="2021" name="Microbiome">
        <title>Successional dynamics and alternative stable states in a saline activated sludge microbial community over 9 years.</title>
        <authorList>
            <person name="Wang Y."/>
            <person name="Ye J."/>
            <person name="Ju F."/>
            <person name="Liu L."/>
            <person name="Boyd J.A."/>
            <person name="Deng Y."/>
            <person name="Parks D.H."/>
            <person name="Jiang X."/>
            <person name="Yin X."/>
            <person name="Woodcroft B.J."/>
            <person name="Tyson G.W."/>
            <person name="Hugenholtz P."/>
            <person name="Polz M.F."/>
            <person name="Zhang T."/>
        </authorList>
    </citation>
    <scope>NUCLEOTIDE SEQUENCE</scope>
    <source>
        <strain evidence="11">HKST-UBA02</strain>
    </source>
</reference>
<dbReference type="Gene3D" id="1.10.287.130">
    <property type="match status" value="1"/>
</dbReference>
<dbReference type="Pfam" id="PF13426">
    <property type="entry name" value="PAS_9"/>
    <property type="match status" value="1"/>
</dbReference>
<dbReference type="SMART" id="SM00091">
    <property type="entry name" value="PAS"/>
    <property type="match status" value="2"/>
</dbReference>
<dbReference type="Gene3D" id="3.30.565.10">
    <property type="entry name" value="Histidine kinase-like ATPase, C-terminal domain"/>
    <property type="match status" value="1"/>
</dbReference>
<dbReference type="PROSITE" id="PS50109">
    <property type="entry name" value="HIS_KIN"/>
    <property type="match status" value="1"/>
</dbReference>
<dbReference type="EC" id="2.7.13.3" evidence="2"/>
<comment type="caution">
    <text evidence="11">The sequence shown here is derived from an EMBL/GenBank/DDBJ whole genome shotgun (WGS) entry which is preliminary data.</text>
</comment>
<dbReference type="Pfam" id="PF08447">
    <property type="entry name" value="PAS_3"/>
    <property type="match status" value="1"/>
</dbReference>
<dbReference type="Pfam" id="PF02518">
    <property type="entry name" value="HATPase_c"/>
    <property type="match status" value="1"/>
</dbReference>
<evidence type="ECO:0000256" key="3">
    <source>
        <dbReference type="ARBA" id="ARBA00022553"/>
    </source>
</evidence>